<dbReference type="Proteomes" id="UP000176633">
    <property type="component" value="Unassembled WGS sequence"/>
</dbReference>
<protein>
    <recommendedName>
        <fullName evidence="3">Lipoprotein SmpA/OmlA domain-containing protein</fullName>
    </recommendedName>
</protein>
<dbReference type="EMBL" id="MFKM01000038">
    <property type="protein sequence ID" value="OGG42796.1"/>
    <property type="molecule type" value="Genomic_DNA"/>
</dbReference>
<evidence type="ECO:0000313" key="2">
    <source>
        <dbReference type="Proteomes" id="UP000176633"/>
    </source>
</evidence>
<evidence type="ECO:0000313" key="1">
    <source>
        <dbReference type="EMBL" id="OGG42796.1"/>
    </source>
</evidence>
<dbReference type="AlphaFoldDB" id="A0A1F6C0Q5"/>
<evidence type="ECO:0008006" key="3">
    <source>
        <dbReference type="Google" id="ProtNLM"/>
    </source>
</evidence>
<dbReference type="PROSITE" id="PS51257">
    <property type="entry name" value="PROKAR_LIPOPROTEIN"/>
    <property type="match status" value="1"/>
</dbReference>
<name>A0A1F6C0Q5_9BACT</name>
<comment type="caution">
    <text evidence="1">The sequence shown here is derived from an EMBL/GenBank/DDBJ whole genome shotgun (WGS) entry which is preliminary data.</text>
</comment>
<reference evidence="1 2" key="1">
    <citation type="journal article" date="2016" name="Nat. Commun.">
        <title>Thousands of microbial genomes shed light on interconnected biogeochemical processes in an aquifer system.</title>
        <authorList>
            <person name="Anantharaman K."/>
            <person name="Brown C.T."/>
            <person name="Hug L.A."/>
            <person name="Sharon I."/>
            <person name="Castelle C.J."/>
            <person name="Probst A.J."/>
            <person name="Thomas B.C."/>
            <person name="Singh A."/>
            <person name="Wilkins M.J."/>
            <person name="Karaoz U."/>
            <person name="Brodie E.L."/>
            <person name="Williams K.H."/>
            <person name="Hubbard S.S."/>
            <person name="Banfield J.F."/>
        </authorList>
    </citation>
    <scope>NUCLEOTIDE SEQUENCE [LARGE SCALE GENOMIC DNA]</scope>
</reference>
<sequence>MNEKIRNWRIGLVIMGVLFLSGCAIMPTRGEVGKPFDEELIGKIQPGKTTRKEIAQWFGVPVAVAKKGEMIKLPTVMATPFGFGGGEMPGTEVSSDTYFVLFSSHKITENHKIYLYVYTKASGMSFTTLGFGYMGGKALKNRLVILMDESKDIVEDYVYDKQT</sequence>
<accession>A0A1F6C0Q5</accession>
<organism evidence="1 2">
    <name type="scientific">Candidatus Jorgensenbacteria bacterium RIFCSPLOWO2_12_FULL_42_11</name>
    <dbReference type="NCBI Taxonomy" id="1798473"/>
    <lineage>
        <taxon>Bacteria</taxon>
        <taxon>Candidatus Joergenseniibacteriota</taxon>
    </lineage>
</organism>
<gene>
    <name evidence="1" type="ORF">A3G50_02530</name>
</gene>
<proteinExistence type="predicted"/>